<dbReference type="InterPro" id="IPR011010">
    <property type="entry name" value="DNA_brk_join_enz"/>
</dbReference>
<keyword evidence="4" id="KW-1185">Reference proteome</keyword>
<gene>
    <name evidence="3" type="ORF">FAES_3758</name>
</gene>
<organism evidence="3 4">
    <name type="scientific">Fibrella aestuarina BUZ 2</name>
    <dbReference type="NCBI Taxonomy" id="1166018"/>
    <lineage>
        <taxon>Bacteria</taxon>
        <taxon>Pseudomonadati</taxon>
        <taxon>Bacteroidota</taxon>
        <taxon>Cytophagia</taxon>
        <taxon>Cytophagales</taxon>
        <taxon>Spirosomataceae</taxon>
        <taxon>Fibrella</taxon>
    </lineage>
</organism>
<name>I0KCB2_9BACT</name>
<dbReference type="GO" id="GO:0006310">
    <property type="term" value="P:DNA recombination"/>
    <property type="evidence" value="ECO:0007669"/>
    <property type="project" value="UniProtKB-KW"/>
</dbReference>
<dbReference type="Gene3D" id="1.10.150.130">
    <property type="match status" value="1"/>
</dbReference>
<dbReference type="GO" id="GO:0015074">
    <property type="term" value="P:DNA integration"/>
    <property type="evidence" value="ECO:0007669"/>
    <property type="project" value="InterPro"/>
</dbReference>
<dbReference type="HOGENOM" id="CLU_682859_0_0_10"/>
<dbReference type="Proteomes" id="UP000011058">
    <property type="component" value="Chromosome"/>
</dbReference>
<dbReference type="AlphaFoldDB" id="I0KCB2"/>
<protein>
    <submittedName>
        <fullName evidence="3">Transposase</fullName>
    </submittedName>
</protein>
<dbReference type="EMBL" id="HE796683">
    <property type="protein sequence ID" value="CCH01765.1"/>
    <property type="molecule type" value="Genomic_DNA"/>
</dbReference>
<dbReference type="STRING" id="1166018.FAES_3758"/>
<dbReference type="KEGG" id="fae:FAES_3758"/>
<evidence type="ECO:0000256" key="2">
    <source>
        <dbReference type="ARBA" id="ARBA00023172"/>
    </source>
</evidence>
<sequence>MRLTYNAERAELGSTHIDCKKSQWDQPNQCFKGKSVWAQEQNAKLAKLTKRVDALVENLERDGHELTAALIKNFFALQHRAAKAGGPTAGIVHRRTIFPFNELAQLHQESQSKRHKLGKITQATLDIQANYAANIADYFAHHRRDKLPATSLNDDFMEHLEMHLADVEEFGGGHIEKHLKFVKQVMKWSLAKGYISKNPLAEYVVEAYDEQPDITHLSIDELQRLIDFDFQALADEGRISALSVPALKEERDAFAFNCFTGMHHCDYTSKTYTIEIDEAGDHWLTGKRRKTGKEFFMKLLEPAVAIFQRYGSDLANLPVKSNQKRNDTLKFIALYVELPYNLSTKIARKTFADLALNEMLIAADDVATMLGLTSTKRLKHYVRPRRQRLSKLLVSWQQLSKVA</sequence>
<dbReference type="eggNOG" id="COG4974">
    <property type="taxonomic scope" value="Bacteria"/>
</dbReference>
<reference evidence="3 4" key="1">
    <citation type="journal article" date="2012" name="J. Bacteriol.">
        <title>Genome Sequence of Fibrella aestuarina BUZ 2T, a Filamentous Marine Bacterium.</title>
        <authorList>
            <person name="Filippini M."/>
            <person name="Qi W."/>
            <person name="Blom J."/>
            <person name="Goesmann A."/>
            <person name="Smits T.H."/>
            <person name="Bagheri H.C."/>
        </authorList>
    </citation>
    <scope>NUCLEOTIDE SEQUENCE [LARGE SCALE GENOMIC DNA]</scope>
    <source>
        <strain evidence="4">BUZ 2T</strain>
    </source>
</reference>
<dbReference type="InterPro" id="IPR013762">
    <property type="entry name" value="Integrase-like_cat_sf"/>
</dbReference>
<accession>I0KCB2</accession>
<dbReference type="SUPFAM" id="SSF56349">
    <property type="entry name" value="DNA breaking-rejoining enzymes"/>
    <property type="match status" value="1"/>
</dbReference>
<evidence type="ECO:0000313" key="3">
    <source>
        <dbReference type="EMBL" id="CCH01765.1"/>
    </source>
</evidence>
<proteinExistence type="predicted"/>
<dbReference type="GO" id="GO:0003677">
    <property type="term" value="F:DNA binding"/>
    <property type="evidence" value="ECO:0007669"/>
    <property type="project" value="UniProtKB-KW"/>
</dbReference>
<evidence type="ECO:0000313" key="4">
    <source>
        <dbReference type="Proteomes" id="UP000011058"/>
    </source>
</evidence>
<keyword evidence="1" id="KW-0238">DNA-binding</keyword>
<dbReference type="InterPro" id="IPR010998">
    <property type="entry name" value="Integrase_recombinase_N"/>
</dbReference>
<keyword evidence="2" id="KW-0233">DNA recombination</keyword>
<evidence type="ECO:0000256" key="1">
    <source>
        <dbReference type="ARBA" id="ARBA00023125"/>
    </source>
</evidence>
<dbReference type="Gene3D" id="1.10.443.10">
    <property type="entry name" value="Intergrase catalytic core"/>
    <property type="match status" value="1"/>
</dbReference>